<protein>
    <submittedName>
        <fullName evidence="2">Uncharacterized protein</fullName>
    </submittedName>
</protein>
<evidence type="ECO:0000256" key="1">
    <source>
        <dbReference type="SAM" id="MobiDB-lite"/>
    </source>
</evidence>
<sequence>MTTAIPSTSTSKKSFTVYDAIEDDVFDARIVRFVGLGVQPQPDWQGEAKAPAFKCTIAFELIDVDATGRTYEGEEDKVGKPIDPRPSCQFKDFYLFPGAKRGGVFDLCKAIDPTITEVPRNLEWFMERLNEVVSVGVGSYTTKKGVKRNKVTSIGAVSSRNKSKVGEARSELVAYNPYVDTPEMLKAYSKLYKFQRDVIAEAKDAQHIPYAGKEPIADSGDGEKPQNTTTREEQKYGNNKPTNNPDEGLDFDDDCPF</sequence>
<evidence type="ECO:0000313" key="3">
    <source>
        <dbReference type="Proteomes" id="UP001223176"/>
    </source>
</evidence>
<name>A0AAF0KYR4_9CAUD</name>
<dbReference type="Proteomes" id="UP001223176">
    <property type="component" value="Segment"/>
</dbReference>
<proteinExistence type="predicted"/>
<keyword evidence="3" id="KW-1185">Reference proteome</keyword>
<organism evidence="2 3">
    <name type="scientific">phage PKM.Lu.22.1</name>
    <dbReference type="NCBI Taxonomy" id="3049197"/>
    <lineage>
        <taxon>Viruses</taxon>
        <taxon>Duplodnaviria</taxon>
        <taxon>Heunggongvirae</taxon>
        <taxon>Uroviricota</taxon>
        <taxon>Caudoviricetes</taxon>
        <taxon>Grimontviridae</taxon>
    </lineage>
</organism>
<evidence type="ECO:0000313" key="2">
    <source>
        <dbReference type="EMBL" id="WHS68302.1"/>
    </source>
</evidence>
<feature type="region of interest" description="Disordered" evidence="1">
    <location>
        <begin position="209"/>
        <end position="257"/>
    </location>
</feature>
<dbReference type="EMBL" id="OQ829281">
    <property type="protein sequence ID" value="WHS68302.1"/>
    <property type="molecule type" value="Genomic_DNA"/>
</dbReference>
<feature type="compositionally biased region" description="Polar residues" evidence="1">
    <location>
        <begin position="236"/>
        <end position="245"/>
    </location>
</feature>
<accession>A0AAF0KYR4</accession>
<reference evidence="2" key="1">
    <citation type="submission" date="2023-04" db="EMBL/GenBank/DDBJ databases">
        <title>Isolation and Characterization of Novel Plasmid-specific Phages Infecting Bacteria Carrying Diverse Conjugative Plasmids.</title>
        <authorList>
            <person name="Parra B."/>
            <person name="Cockx B."/>
            <person name="Lutz V.T."/>
            <person name="Bronsted L."/>
            <person name="Smets B.F."/>
            <person name="Dechesne A."/>
        </authorList>
    </citation>
    <scope>NUCLEOTIDE SEQUENCE</scope>
</reference>
<feature type="compositionally biased region" description="Acidic residues" evidence="1">
    <location>
        <begin position="247"/>
        <end position="257"/>
    </location>
</feature>